<dbReference type="EMBL" id="LJOW01000117">
    <property type="protein sequence ID" value="OBQ42248.1"/>
    <property type="molecule type" value="Genomic_DNA"/>
</dbReference>
<evidence type="ECO:0000259" key="3">
    <source>
        <dbReference type="SMART" id="SM00382"/>
    </source>
</evidence>
<evidence type="ECO:0000256" key="2">
    <source>
        <dbReference type="SAM" id="MobiDB-lite"/>
    </source>
</evidence>
<dbReference type="SMART" id="SM00382">
    <property type="entry name" value="AAA"/>
    <property type="match status" value="1"/>
</dbReference>
<gene>
    <name evidence="4" type="ORF">AN484_18885</name>
</gene>
<dbReference type="SUPFAM" id="SSF52540">
    <property type="entry name" value="P-loop containing nucleoside triphosphate hydrolases"/>
    <property type="match status" value="1"/>
</dbReference>
<dbReference type="Pfam" id="PF07728">
    <property type="entry name" value="AAA_5"/>
    <property type="match status" value="1"/>
</dbReference>
<dbReference type="Gene3D" id="3.40.50.300">
    <property type="entry name" value="P-loop containing nucleotide triphosphate hydrolases"/>
    <property type="match status" value="1"/>
</dbReference>
<organism evidence="4 5">
    <name type="scientific">Aphanizomenon flos-aquae WA102</name>
    <dbReference type="NCBI Taxonomy" id="1710896"/>
    <lineage>
        <taxon>Bacteria</taxon>
        <taxon>Bacillati</taxon>
        <taxon>Cyanobacteriota</taxon>
        <taxon>Cyanophyceae</taxon>
        <taxon>Nostocales</taxon>
        <taxon>Aphanizomenonaceae</taxon>
        <taxon>Aphanizomenon</taxon>
    </lineage>
</organism>
<feature type="domain" description="AAA+ ATPase" evidence="3">
    <location>
        <begin position="148"/>
        <end position="348"/>
    </location>
</feature>
<dbReference type="InterPro" id="IPR011704">
    <property type="entry name" value="ATPase_dyneun-rel_AAA"/>
</dbReference>
<dbReference type="Proteomes" id="UP000092093">
    <property type="component" value="Unassembled WGS sequence"/>
</dbReference>
<dbReference type="PATRIC" id="fig|1710896.3.peg.4157"/>
<dbReference type="CDD" id="cd00009">
    <property type="entry name" value="AAA"/>
    <property type="match status" value="1"/>
</dbReference>
<dbReference type="GO" id="GO:0005524">
    <property type="term" value="F:ATP binding"/>
    <property type="evidence" value="ECO:0007669"/>
    <property type="project" value="InterPro"/>
</dbReference>
<reference evidence="4 5" key="1">
    <citation type="submission" date="2015-09" db="EMBL/GenBank/DDBJ databases">
        <title>Aphanizomenon flos-aquae WA102.</title>
        <authorList>
            <person name="Driscoll C."/>
        </authorList>
    </citation>
    <scope>NUCLEOTIDE SEQUENCE [LARGE SCALE GENOMIC DNA]</scope>
    <source>
        <strain evidence="4">WA102</strain>
    </source>
</reference>
<dbReference type="AlphaFoldDB" id="A0A1B7WYQ8"/>
<evidence type="ECO:0000313" key="5">
    <source>
        <dbReference type="Proteomes" id="UP000092093"/>
    </source>
</evidence>
<dbReference type="InterPro" id="IPR027417">
    <property type="entry name" value="P-loop_NTPase"/>
</dbReference>
<comment type="caution">
    <text evidence="4">The sequence shown here is derived from an EMBL/GenBank/DDBJ whole genome shotgun (WGS) entry which is preliminary data.</text>
</comment>
<dbReference type="InterPro" id="IPR003593">
    <property type="entry name" value="AAA+_ATPase"/>
</dbReference>
<evidence type="ECO:0000256" key="1">
    <source>
        <dbReference type="SAM" id="Coils"/>
    </source>
</evidence>
<dbReference type="GO" id="GO:0016887">
    <property type="term" value="F:ATP hydrolysis activity"/>
    <property type="evidence" value="ECO:0007669"/>
    <property type="project" value="InterPro"/>
</dbReference>
<evidence type="ECO:0000313" key="4">
    <source>
        <dbReference type="EMBL" id="OBQ42248.1"/>
    </source>
</evidence>
<protein>
    <submittedName>
        <fullName evidence="4">ATPase</fullName>
    </submittedName>
</protein>
<accession>A0A1B7WYQ8</accession>
<feature type="coiled-coil region" evidence="1">
    <location>
        <begin position="63"/>
        <end position="93"/>
    </location>
</feature>
<feature type="region of interest" description="Disordered" evidence="2">
    <location>
        <begin position="98"/>
        <end position="131"/>
    </location>
</feature>
<proteinExistence type="predicted"/>
<name>A0A1B7WYQ8_APHFL</name>
<keyword evidence="1" id="KW-0175">Coiled coil</keyword>
<sequence>MTEHQTENNSQNNKDWYLFYGDGQDHDIDSQKKMIKEKMKSPPPWRKFLEIEGIDKLKEAINLDDSENKNKKIEEITKNSEELKKIYDQWQEIQKLANSPENARGQEKGKRFRVSSQLTAANDDDSNEEHPNINKITVLDAVNAAILLRRPLLVTGNPGSGKTSLAYAIAHELKLGTVLSWPITSRTTLQDGLYAYDAIARLQDYQLITDPEKKKLLDIGNYITLGPLGTAFLPSLYPRVLLIDEIDKSDINLPNDLLHLFEEGKFSIPELVRWADTSQPKTSTIEANKTVKIRTEDASIEDKATIKAGRVHCSEFPIIIMTSNGERDFPPAFVRRCLRVRMPDPDPEYLKNIIASHFDGDSYEETKKATDKLIEDFRNKEATERATDQLLNAIYMRNNLNPESFTEDLQELLFKSLSDTDEQ</sequence>